<feature type="region of interest" description="Disordered" evidence="1">
    <location>
        <begin position="34"/>
        <end position="53"/>
    </location>
</feature>
<evidence type="ECO:0000313" key="2">
    <source>
        <dbReference type="EMBL" id="MCG9971099.1"/>
    </source>
</evidence>
<feature type="compositionally biased region" description="Basic and acidic residues" evidence="1">
    <location>
        <begin position="40"/>
        <end position="53"/>
    </location>
</feature>
<dbReference type="EMBL" id="JAJSON010000015">
    <property type="protein sequence ID" value="MCG9971099.1"/>
    <property type="molecule type" value="Genomic_DNA"/>
</dbReference>
<comment type="caution">
    <text evidence="2">The sequence shown here is derived from an EMBL/GenBank/DDBJ whole genome shotgun (WGS) entry which is preliminary data.</text>
</comment>
<dbReference type="Proteomes" id="UP001139344">
    <property type="component" value="Unassembled WGS sequence"/>
</dbReference>
<accession>A0A9X2A538</accession>
<protein>
    <submittedName>
        <fullName evidence="2">Uncharacterized protein</fullName>
    </submittedName>
</protein>
<proteinExistence type="predicted"/>
<evidence type="ECO:0000313" key="3">
    <source>
        <dbReference type="Proteomes" id="UP001139344"/>
    </source>
</evidence>
<evidence type="ECO:0000256" key="1">
    <source>
        <dbReference type="SAM" id="MobiDB-lite"/>
    </source>
</evidence>
<dbReference type="RefSeq" id="WP_240097062.1">
    <property type="nucleotide sequence ID" value="NZ_JAJSON010000015.1"/>
</dbReference>
<reference evidence="2" key="1">
    <citation type="submission" date="2021-12" db="EMBL/GenBank/DDBJ databases">
        <title>Description of Gramella crocea sp. nov., a new bacterium isolated from activated sludge.</title>
        <authorList>
            <person name="Zhang X."/>
        </authorList>
    </citation>
    <scope>NUCLEOTIDE SEQUENCE</scope>
    <source>
        <strain evidence="2">YB25</strain>
    </source>
</reference>
<dbReference type="AlphaFoldDB" id="A0A9X2A538"/>
<name>A0A9X2A538_9FLAO</name>
<organism evidence="2 3">
    <name type="scientific">Christiangramia crocea</name>
    <dbReference type="NCBI Taxonomy" id="2904124"/>
    <lineage>
        <taxon>Bacteria</taxon>
        <taxon>Pseudomonadati</taxon>
        <taxon>Bacteroidota</taxon>
        <taxon>Flavobacteriia</taxon>
        <taxon>Flavobacteriales</taxon>
        <taxon>Flavobacteriaceae</taxon>
        <taxon>Christiangramia</taxon>
    </lineage>
</organism>
<sequence>MKIPEAGSRDLPFLKSFRFFSSVNTELQLIEKPTSYNQKHNPENIRKNKEFTN</sequence>
<gene>
    <name evidence="2" type="ORF">LU635_05560</name>
</gene>
<keyword evidence="3" id="KW-1185">Reference proteome</keyword>